<evidence type="ECO:0000256" key="4">
    <source>
        <dbReference type="ARBA" id="ARBA00022833"/>
    </source>
</evidence>
<dbReference type="EMBL" id="APCN01000606">
    <property type="status" value="NOT_ANNOTATED_CDS"/>
    <property type="molecule type" value="Genomic_DNA"/>
</dbReference>
<dbReference type="RefSeq" id="XP_040157098.1">
    <property type="nucleotide sequence ID" value="XM_040301164.1"/>
</dbReference>
<dbReference type="PROSITE" id="PS50005">
    <property type="entry name" value="TPR"/>
    <property type="match status" value="1"/>
</dbReference>
<feature type="compositionally biased region" description="Gly residues" evidence="5">
    <location>
        <begin position="850"/>
        <end position="859"/>
    </location>
</feature>
<dbReference type="VEuPathDB" id="VectorBase:AARA004804"/>
<dbReference type="Gene3D" id="1.25.40.10">
    <property type="entry name" value="Tetratricopeptide repeat domain"/>
    <property type="match status" value="1"/>
</dbReference>
<feature type="compositionally biased region" description="Acidic residues" evidence="5">
    <location>
        <begin position="2100"/>
        <end position="2118"/>
    </location>
</feature>
<feature type="region of interest" description="Disordered" evidence="5">
    <location>
        <begin position="1553"/>
        <end position="1582"/>
    </location>
</feature>
<evidence type="ECO:0000313" key="6">
    <source>
        <dbReference type="EnsemblMetazoa" id="AARA004804-PA"/>
    </source>
</evidence>
<dbReference type="GO" id="GO:0008270">
    <property type="term" value="F:zinc ion binding"/>
    <property type="evidence" value="ECO:0007669"/>
    <property type="project" value="UniProtKB-KW"/>
</dbReference>
<name>A0A182HU44_ANOAR</name>
<evidence type="ECO:0000313" key="7">
    <source>
        <dbReference type="Proteomes" id="UP000075840"/>
    </source>
</evidence>
<dbReference type="EnsemblMetazoa" id="AARA004804-RA">
    <property type="protein sequence ID" value="AARA004804-PA"/>
    <property type="gene ID" value="AARA004804"/>
</dbReference>
<keyword evidence="3" id="KW-0863">Zinc-finger</keyword>
<proteinExistence type="predicted"/>
<sequence length="2924" mass="309077">MFSTKKDIDRHVKTSLNKLPENERYLRGLAIARQYFKLNEYASAEHWLSCYLSVQEDSAPAHKLLGQCYEKQKKFDRAITSYQRSLQLDSKQTGLITDVCKLLLMDDNLTKHLSKAKHWCDLAESERINHEAVLNLKLKVANKDAGADSKLVKDIILKEVLARPLDPLLRVRLVDHLLEEKKLDEAFKYCFELEMKFCEPFMQSSEWTNGVANMLAKFAEAPVEGGKQKHWNYYLLQALVLDRQIYLNLLADSTMETIKRSNLKEIAQKLFKLDQTLLQVAEKGRNAAPQKQMADAYLRHYRGQLLLYSAALLFKAAQDQTGGAGGVGGRVRDTSKKCLALLLMAYQCGVPDPDEPWLKQSSEMARHLVGFWSKQAAFRCCQAGSTLVSCVEDGPDVSVLAQIQSVTESKVWTTADDLVNQIRQLCSDPGWRQSVARALYTSGDLSSKATSSGYFVKDGVAFGEPQYVLPKREQLELYVELAQSLYPSSLPYLVYLGLVVGTENLSDFHCKAFPRLNFSTNNLNNSNLETLNQLDMDSFLYCCILIARSNLDGNRQLSQQQGRPAFLPATNLMPLLCEDNKIDWWSVAYNLIKSSTAKEAAASVAEQRQLLEHGIQAIRGTDAPLCDVMVLLKLGQVLAKRAAASTLTKAEERRYVETRAEAVYRAGVLLWKMRAESSYGGGMDGGASTGYGSGLFFKYAAKSYDCQQELAKLAESAITFLAGVYFKHGRYEEFTQDFGGIPLPFAAYFRAEAFKKLDEENKTPLKSKKFYSERARECIRQTQRYLELPYVERNHPLNYVVQSEIKRLSFTNDSLDGSLNTSANGAIGASADDSDHFQSFTSSMTNPGMASGGGGGGGMSAALSRSISERDAASAAATAAASLCLSKTNDLEALMRQMMETLTFVKEDVLGIRNDVGDMQDRLVKIEENIYRKPTEAKGGAPNATATSTPMGVNDSASVSAAAAAAAVQAMNDMYMMDELQSSASALAYQHAAAAAAAAARAPVMGGVGMGTPQQPASALPYHTLYGANAYQSYMPGQIQQHQQQQQQHQQQHHQQQQMLTPRGHPMTGAMGASPMHSAAYQHHPDNLLVAAGGSPAAGGGYHMPGFQQAVPPPPVAPQPEPQVAPVMHSTPTAVSQMVAPAPKTAASANLSIEQSLQTPALLSSWNSTYNNSFMGQTSTPSVSNILPAHITSSVELKGGAPVNVVITSSDPLPPPPSVNSSTFAAGAAVQPTYSVTIPPQHIKHSNTGASIAQGTTGNSNAPKLEMVSPAANTKFPMPSIVSTGGLANSKPAAAAPAPATAPAAALTPSFFANMVSPAKMAAEANQADEEEDDDDKNVSGSAEYDPRPDFQPIIPLPDEIVVRTGEEDEEQIFTGRSKLLRLVDREWKERGLGELKILRSKADRSKYRIVMRREQVHKICANHYITPELIIKPMEKRKECYIWAAMDFADEEPRKESFCARFGTAALANEFYAAFVAARDEVARLRAASGDQQSSAAPPPATMGSFAYSSTPKSSAASSTPAAAAPVQSQATAKPFGEFSFAKNYTPPAVVGTKAGAKGPDSTPTSSTVQGGTDTKPSPFASFTFKAQTPGGSAGSSPFGNIFGGAGVVAGAASLGFEERDFSCAHETNVVGLKRKEQQAGMWIDCGVSNCQLRLLTSQSAVRLLMRNVANTTVYLNHVLSKEVQIKASDKTASSWTVQQDAAYPAVTGPISFMAQFKTADERDRFVAAVQKALPGSTAGAAAAAGGGAKTASGFGDLFKPKTGSWDCPGCYVNNKADTAQCVACNGPRDPSKKEEQKPSLSGGLFGNLAPPTEAASKFTFGMPSSSVTVTPITFGSAANTKKPVQEQPAKPAPVTSTPVAKGASTGGGGGGFGDQFKPKPGSWTCNGCYLSNGADALYCMSCESPKDDTVPKKSAGGAAGGLLKGATDTAPKISFAAGGGFTFGLPSSTTITPATGPAMATGTVTTTTSAASLPAQQQQPVFGGGFSFGNPMKPPQSASSTVATAGITAAAAATTTTTTLDKPAFKFELPTPSGGLSFGSKLTPNAPAAAKAAGDGPAVVASTPSSSAISKLEPPEKATFGFVFKPKSPGRTLSGDGDGPEDDGAAGDNSVTEEENNTYFAPVIPLPDKIDVKTGEEDEHVLYAHRAKLYRFVSSEWKERGIGDVKILKHKVTGNLRVVMRREQVLKICLNHALTEDICYTKKDDKSWQFVANDFSEGNFEIMNFCLRFKSSDIAQEFRDAITDALSGKLSAPVEAKEDGAPSTKVTSPAQNDITITSTSSPVGDLNFSKLSDISLNERETAQKLKLPDNFFDPAATPCAGCRGCDSDAFVFPAVDGKQLAVVEADDAPLPIDIRSVKPLPAAVANSSPKKVTFGTISAGTMQPPAQLFGGGGVAGKPFAASEPATGAGMFAGVAFKAPASSTTASSTTGSFLSAEQKASSSPFAASIFGGAQQPPSSTTVTDPAAAIAGSNKFAFGSSTPLGSAATGGSIFSASLNTTPKTSFVSPAPTSTVTAVSTGAQVTSTTDSKKDGASTATTGSSPLLQPASLTTPPSAKSAESGGKLFSGFGGGAGFGSAGSTTNIFGGGNIFGSNATKSIAAATTASNSSNNTSTPTATAGGAANNTSTLFGSVAFGDPGKPSVFGGSGFTFGSLAKQSPAGGGANSSISTALKNNSDAPSIFKMDDSVSFATLASSNSPAFSSSTKQADDGTAKPAGGFVGLTVKEDFFSRSASTKLNSSTDGTNSSQTNNNGNADDGAGGEDGGGAAGGGDENYDPYYAPVIQLPDEIEVRTGEEEETKLFGERAKLYRFDATTKEWKERGVGELKILHHPVRNAYRLLLRREQIFKLVLNHAVTADLSIAPMNNSDKAFAWGAMNHAESPGQLEQLAVRFKNEAIASEFRSTLERCQEQLRSRPDLEPDQD</sequence>
<feature type="region of interest" description="Disordered" evidence="5">
    <location>
        <begin position="2048"/>
        <end position="2120"/>
    </location>
</feature>
<feature type="compositionally biased region" description="Polar residues" evidence="5">
    <location>
        <begin position="2536"/>
        <end position="2556"/>
    </location>
</feature>
<dbReference type="Proteomes" id="UP000075840">
    <property type="component" value="Unassembled WGS sequence"/>
</dbReference>
<keyword evidence="7" id="KW-1185">Reference proteome</keyword>
<dbReference type="InterPro" id="IPR045256">
    <property type="entry name" value="RanBP1_RanBD"/>
</dbReference>
<dbReference type="PROSITE" id="PS50196">
    <property type="entry name" value="RANBD1"/>
    <property type="match status" value="3"/>
</dbReference>
<dbReference type="InterPro" id="IPR011993">
    <property type="entry name" value="PH-like_dom_sf"/>
</dbReference>
<dbReference type="CDD" id="cd13174">
    <property type="entry name" value="RanBD4_RanBP2_insect-like"/>
    <property type="match status" value="1"/>
</dbReference>
<evidence type="ECO:0000256" key="1">
    <source>
        <dbReference type="ARBA" id="ARBA00022553"/>
    </source>
</evidence>
<dbReference type="InterPro" id="IPR045255">
    <property type="entry name" value="RanBP1-like"/>
</dbReference>
<feature type="compositionally biased region" description="Polar residues" evidence="5">
    <location>
        <begin position="1563"/>
        <end position="1577"/>
    </location>
</feature>
<dbReference type="InterPro" id="IPR036443">
    <property type="entry name" value="Znf_RanBP2_sf"/>
</dbReference>
<dbReference type="PANTHER" id="PTHR23138">
    <property type="entry name" value="RAN BINDING PROTEIN"/>
    <property type="match status" value="1"/>
</dbReference>
<dbReference type="SMART" id="SM00547">
    <property type="entry name" value="ZnF_RBZ"/>
    <property type="match status" value="2"/>
</dbReference>
<feature type="compositionally biased region" description="Gly residues" evidence="5">
    <location>
        <begin position="2762"/>
        <end position="2773"/>
    </location>
</feature>
<evidence type="ECO:0000256" key="5">
    <source>
        <dbReference type="SAM" id="MobiDB-lite"/>
    </source>
</evidence>
<keyword evidence="4" id="KW-0862">Zinc</keyword>
<dbReference type="SUPFAM" id="SSF90209">
    <property type="entry name" value="Ran binding protein zinc finger-like"/>
    <property type="match status" value="1"/>
</dbReference>
<feature type="compositionally biased region" description="Low complexity" evidence="5">
    <location>
        <begin position="1040"/>
        <end position="1058"/>
    </location>
</feature>
<keyword evidence="1" id="KW-0597">Phosphoprotein</keyword>
<evidence type="ECO:0000256" key="2">
    <source>
        <dbReference type="ARBA" id="ARBA00022723"/>
    </source>
</evidence>
<dbReference type="InterPro" id="IPR019734">
    <property type="entry name" value="TPR_rpt"/>
</dbReference>
<reference evidence="6" key="1">
    <citation type="submission" date="2022-08" db="UniProtKB">
        <authorList>
            <consortium name="EnsemblMetazoa"/>
        </authorList>
    </citation>
    <scope>IDENTIFICATION</scope>
    <source>
        <strain evidence="6">Dongola</strain>
    </source>
</reference>
<organism evidence="6 7">
    <name type="scientific">Anopheles arabiensis</name>
    <name type="common">Mosquito</name>
    <dbReference type="NCBI Taxonomy" id="7173"/>
    <lineage>
        <taxon>Eukaryota</taxon>
        <taxon>Metazoa</taxon>
        <taxon>Ecdysozoa</taxon>
        <taxon>Arthropoda</taxon>
        <taxon>Hexapoda</taxon>
        <taxon>Insecta</taxon>
        <taxon>Pterygota</taxon>
        <taxon>Neoptera</taxon>
        <taxon>Endopterygota</taxon>
        <taxon>Diptera</taxon>
        <taxon>Nematocera</taxon>
        <taxon>Culicoidea</taxon>
        <taxon>Culicidae</taxon>
        <taxon>Anophelinae</taxon>
        <taxon>Anopheles</taxon>
    </lineage>
</organism>
<feature type="compositionally biased region" description="Acidic residues" evidence="5">
    <location>
        <begin position="1327"/>
        <end position="1336"/>
    </location>
</feature>
<feature type="region of interest" description="Disordered" evidence="5">
    <location>
        <begin position="1490"/>
        <end position="1511"/>
    </location>
</feature>
<dbReference type="InterPro" id="IPR001876">
    <property type="entry name" value="Znf_RanBP2"/>
</dbReference>
<dbReference type="CTD" id="43041"/>
<feature type="compositionally biased region" description="Polar residues" evidence="5">
    <location>
        <begin position="837"/>
        <end position="846"/>
    </location>
</feature>
<feature type="region of interest" description="Disordered" evidence="5">
    <location>
        <begin position="1788"/>
        <end position="1808"/>
    </location>
</feature>
<dbReference type="PANTHER" id="PTHR23138:SF87">
    <property type="entry name" value="E3 SUMO-PROTEIN LIGASE RANBP2"/>
    <property type="match status" value="1"/>
</dbReference>
<dbReference type="PROSITE" id="PS50199">
    <property type="entry name" value="ZF_RANBP2_2"/>
    <property type="match status" value="2"/>
</dbReference>
<dbReference type="FunFam" id="1.25.40.10:FF:000582">
    <property type="entry name" value="E3 SUMO-protein ligase RanBP2"/>
    <property type="match status" value="1"/>
</dbReference>
<evidence type="ECO:0008006" key="8">
    <source>
        <dbReference type="Google" id="ProtNLM"/>
    </source>
</evidence>
<dbReference type="PROSITE" id="PS01358">
    <property type="entry name" value="ZF_RANBP2_1"/>
    <property type="match status" value="2"/>
</dbReference>
<dbReference type="SUPFAM" id="SSF50729">
    <property type="entry name" value="PH domain-like"/>
    <property type="match status" value="4"/>
</dbReference>
<dbReference type="Pfam" id="PF00641">
    <property type="entry name" value="Zn_ribbon_RanBP"/>
    <property type="match status" value="2"/>
</dbReference>
<dbReference type="Gene3D" id="4.10.1060.10">
    <property type="entry name" value="Zinc finger, RanBP2-type"/>
    <property type="match status" value="2"/>
</dbReference>
<dbReference type="SMART" id="SM00028">
    <property type="entry name" value="TPR"/>
    <property type="match status" value="1"/>
</dbReference>
<dbReference type="FunFam" id="4.10.1060.10:FF:000003">
    <property type="entry name" value="E3 SUMO-protein ligase RanBP2"/>
    <property type="match status" value="2"/>
</dbReference>
<feature type="region of interest" description="Disordered" evidence="5">
    <location>
        <begin position="1841"/>
        <end position="1877"/>
    </location>
</feature>
<dbReference type="CDD" id="cd13179">
    <property type="entry name" value="RanBD_RanBP1"/>
    <property type="match status" value="1"/>
</dbReference>
<dbReference type="KEGG" id="aara:120896756"/>
<dbReference type="GeneID" id="120896756"/>
<dbReference type="VEuPathDB" id="VectorBase:AARA21_010884"/>
<accession>A0A182HU44</accession>
<dbReference type="SUPFAM" id="SSF48452">
    <property type="entry name" value="TPR-like"/>
    <property type="match status" value="1"/>
</dbReference>
<dbReference type="Pfam" id="PF00638">
    <property type="entry name" value="Ran_BP1"/>
    <property type="match status" value="4"/>
</dbReference>
<dbReference type="Gene3D" id="2.30.29.30">
    <property type="entry name" value="Pleckstrin-homology domain (PH domain)/Phosphotyrosine-binding domain (PTB)"/>
    <property type="match status" value="4"/>
</dbReference>
<dbReference type="Pfam" id="PF00515">
    <property type="entry name" value="TPR_1"/>
    <property type="match status" value="1"/>
</dbReference>
<dbReference type="GO" id="GO:0006913">
    <property type="term" value="P:nucleocytoplasmic transport"/>
    <property type="evidence" value="ECO:0007669"/>
    <property type="project" value="InterPro"/>
</dbReference>
<dbReference type="InterPro" id="IPR000156">
    <property type="entry name" value="Ran_bind_dom"/>
</dbReference>
<feature type="region of interest" description="Disordered" evidence="5">
    <location>
        <begin position="1038"/>
        <end position="1070"/>
    </location>
</feature>
<dbReference type="SMART" id="SM00160">
    <property type="entry name" value="RanBD"/>
    <property type="match status" value="3"/>
</dbReference>
<feature type="region of interest" description="Disordered" evidence="5">
    <location>
        <begin position="837"/>
        <end position="863"/>
    </location>
</feature>
<feature type="region of interest" description="Disordered" evidence="5">
    <location>
        <begin position="2521"/>
        <end position="2564"/>
    </location>
</feature>
<evidence type="ECO:0000256" key="3">
    <source>
        <dbReference type="ARBA" id="ARBA00022771"/>
    </source>
</evidence>
<protein>
    <recommendedName>
        <fullName evidence="8">E3 SUMO-protein ligase RanBP2</fullName>
    </recommendedName>
</protein>
<dbReference type="InterPro" id="IPR011990">
    <property type="entry name" value="TPR-like_helical_dom_sf"/>
</dbReference>
<feature type="region of interest" description="Disordered" evidence="5">
    <location>
        <begin position="1322"/>
        <end position="1351"/>
    </location>
</feature>
<feature type="compositionally biased region" description="Gly residues" evidence="5">
    <location>
        <begin position="1866"/>
        <end position="1875"/>
    </location>
</feature>
<feature type="compositionally biased region" description="Low complexity" evidence="5">
    <location>
        <begin position="2739"/>
        <end position="2758"/>
    </location>
</feature>
<keyword evidence="2" id="KW-0479">Metal-binding</keyword>
<dbReference type="FunFam" id="2.30.29.30:FF:000018">
    <property type="entry name" value="E3 SUMO-protein ligase RanBP2"/>
    <property type="match status" value="3"/>
</dbReference>
<feature type="region of interest" description="Disordered" evidence="5">
    <location>
        <begin position="2734"/>
        <end position="2774"/>
    </location>
</feature>
<feature type="compositionally biased region" description="Low complexity" evidence="5">
    <location>
        <begin position="2048"/>
        <end position="2072"/>
    </location>
</feature>